<evidence type="ECO:0000313" key="4">
    <source>
        <dbReference type="Proteomes" id="UP000076088"/>
    </source>
</evidence>
<name>A0A0P0D4Z5_SPHMC</name>
<proteinExistence type="predicted"/>
<dbReference type="KEGG" id="smag:AN936_06165"/>
<dbReference type="AlphaFoldDB" id="A0A0P0D4Z5"/>
<organism evidence="1 3">
    <name type="scientific">Sphingopyxis macrogoltabida</name>
    <name type="common">Sphingomonas macrogoltabidus</name>
    <dbReference type="NCBI Taxonomy" id="33050"/>
    <lineage>
        <taxon>Bacteria</taxon>
        <taxon>Pseudomonadati</taxon>
        <taxon>Pseudomonadota</taxon>
        <taxon>Alphaproteobacteria</taxon>
        <taxon>Sphingomonadales</taxon>
        <taxon>Sphingomonadaceae</taxon>
        <taxon>Sphingopyxis</taxon>
    </lineage>
</organism>
<dbReference type="RefSeq" id="WP_054587356.1">
    <property type="nucleotide sequence ID" value="NZ_CP009429.1"/>
</dbReference>
<sequence length="168" mass="18717">MSDDIYDDDDGQEAAPMEMLASYFAAHDWPHEMVGEDEIVATAQGSWTAYELRAVWRADDGVIQLLAFPDIRVVEDKRAVAHEALAMINEQLWLGHFELWSNSGTILFRHGMLVGSDAALPLDLTETLIESAIDECERFYPVFQFVLWGGKTPAEALAASLIETRGEA</sequence>
<dbReference type="KEGG" id="smaz:LH19_15850"/>
<evidence type="ECO:0008006" key="5">
    <source>
        <dbReference type="Google" id="ProtNLM"/>
    </source>
</evidence>
<reference evidence="2" key="3">
    <citation type="submission" date="2015-11" db="EMBL/GenBank/DDBJ databases">
        <authorList>
            <person name="Yoshiyuki O."/>
        </authorList>
    </citation>
    <scope>NUCLEOTIDE SEQUENCE</scope>
    <source>
        <strain evidence="2">203N</strain>
    </source>
</reference>
<keyword evidence="4" id="KW-1185">Reference proteome</keyword>
<dbReference type="EMBL" id="CP012700">
    <property type="protein sequence ID" value="ALH79965.1"/>
    <property type="molecule type" value="Genomic_DNA"/>
</dbReference>
<dbReference type="Proteomes" id="UP000058074">
    <property type="component" value="Chromosome"/>
</dbReference>
<reference evidence="2 4" key="4">
    <citation type="journal article" date="2016" name="Genome Announc.">
        <title>Complete Genome Sequence of Sphingopyxis macrogoltabida Strain 203N (NBRC 111659), a Polyethylene Glycol Degrader.</title>
        <authorList>
            <person name="Ohtsubo Y."/>
            <person name="Nonoyama S."/>
            <person name="Nagata Y."/>
            <person name="Numata M."/>
            <person name="Tsuchikane K."/>
            <person name="Hosoyama A."/>
            <person name="Yamazoe A."/>
            <person name="Tsuda M."/>
            <person name="Fujita N."/>
            <person name="Kawai F."/>
        </authorList>
    </citation>
    <scope>NUCLEOTIDE SEQUENCE [LARGE SCALE GENOMIC DNA]</scope>
    <source>
        <strain evidence="2 4">203N</strain>
    </source>
</reference>
<evidence type="ECO:0000313" key="3">
    <source>
        <dbReference type="Proteomes" id="UP000058074"/>
    </source>
</evidence>
<evidence type="ECO:0000313" key="2">
    <source>
        <dbReference type="EMBL" id="AMU90611.1"/>
    </source>
</evidence>
<dbReference type="CDD" id="cd17033">
    <property type="entry name" value="DR1245-like"/>
    <property type="match status" value="1"/>
</dbReference>
<dbReference type="InterPro" id="IPR019660">
    <property type="entry name" value="Put_sensory_transdc_reg_YbjN"/>
</dbReference>
<accession>A0A0P0D4Z5</accession>
<dbReference type="Proteomes" id="UP000076088">
    <property type="component" value="Chromosome"/>
</dbReference>
<dbReference type="STRING" id="33050.AN936_06165"/>
<gene>
    <name evidence="1" type="ORF">AN936_06165</name>
    <name evidence="2" type="ORF">ATM17_16430</name>
</gene>
<reference evidence="1 3" key="1">
    <citation type="journal article" date="2015" name="Genome Announc.">
        <title>Complete Genome Sequence of Polypropylene Glycol- and Polyethylene Glycol-Degrading Sphingopyxis macrogoltabida Strain EY-1.</title>
        <authorList>
            <person name="Ohtsubo Y."/>
            <person name="Nagata Y."/>
            <person name="Numata M."/>
            <person name="Tsuchikane K."/>
            <person name="Hosoyama A."/>
            <person name="Yamazoe A."/>
            <person name="Tsuda M."/>
            <person name="Fujita N."/>
            <person name="Kawai F."/>
        </authorList>
    </citation>
    <scope>NUCLEOTIDE SEQUENCE [LARGE SCALE GENOMIC DNA]</scope>
    <source>
        <strain evidence="1 3">EY-1</strain>
    </source>
</reference>
<dbReference type="Pfam" id="PF10722">
    <property type="entry name" value="YbjN"/>
    <property type="match status" value="1"/>
</dbReference>
<protein>
    <recommendedName>
        <fullName evidence="5">YbjN domain-containing protein</fullName>
    </recommendedName>
</protein>
<evidence type="ECO:0000313" key="1">
    <source>
        <dbReference type="EMBL" id="ALH79965.1"/>
    </source>
</evidence>
<dbReference type="PATRIC" id="fig|33050.5.peg.1286"/>
<dbReference type="OrthoDB" id="9792176at2"/>
<reference evidence="4" key="2">
    <citation type="submission" date="2015-11" db="EMBL/GenBank/DDBJ databases">
        <title>Complete genome sequence of a polyethylene-glycol degrader Sphingopyxis macrogoltabida 203N (NBRC 111659).</title>
        <authorList>
            <person name="Yoshiyuki O."/>
            <person name="Shouta N."/>
            <person name="Nagata Y."/>
            <person name="Numata M."/>
            <person name="Tsuchikane K."/>
            <person name="Hosoyama A."/>
            <person name="Yamazoe A."/>
            <person name="Tsuda M."/>
            <person name="Fujita N."/>
            <person name="Kawai F."/>
        </authorList>
    </citation>
    <scope>NUCLEOTIDE SEQUENCE [LARGE SCALE GENOMIC DNA]</scope>
    <source>
        <strain evidence="4">203N</strain>
    </source>
</reference>
<dbReference type="EMBL" id="CP013344">
    <property type="protein sequence ID" value="AMU90611.1"/>
    <property type="molecule type" value="Genomic_DNA"/>
</dbReference>